<gene>
    <name evidence="1" type="ORF">Tci_926045</name>
</gene>
<dbReference type="AlphaFoldDB" id="A0A699X8B9"/>
<sequence length="75" mass="8088">MTDTIPGIGLCTNYVGTMNEDSPVVVASTIKEGVTPSVVDMMMENDKIRSLDDTTVLEYFPTLTTWVTTTTGNAP</sequence>
<evidence type="ECO:0000313" key="1">
    <source>
        <dbReference type="EMBL" id="GFD54076.1"/>
    </source>
</evidence>
<name>A0A699X8B9_TANCI</name>
<protein>
    <submittedName>
        <fullName evidence="1">Uncharacterized protein</fullName>
    </submittedName>
</protein>
<reference evidence="1" key="1">
    <citation type="journal article" date="2019" name="Sci. Rep.">
        <title>Draft genome of Tanacetum cinerariifolium, the natural source of mosquito coil.</title>
        <authorList>
            <person name="Yamashiro T."/>
            <person name="Shiraishi A."/>
            <person name="Satake H."/>
            <person name="Nakayama K."/>
        </authorList>
    </citation>
    <scope>NUCLEOTIDE SEQUENCE</scope>
</reference>
<comment type="caution">
    <text evidence="1">The sequence shown here is derived from an EMBL/GenBank/DDBJ whole genome shotgun (WGS) entry which is preliminary data.</text>
</comment>
<proteinExistence type="predicted"/>
<dbReference type="EMBL" id="BKCJ011802053">
    <property type="protein sequence ID" value="GFD54076.1"/>
    <property type="molecule type" value="Genomic_DNA"/>
</dbReference>
<feature type="non-terminal residue" evidence="1">
    <location>
        <position position="75"/>
    </location>
</feature>
<organism evidence="1">
    <name type="scientific">Tanacetum cinerariifolium</name>
    <name type="common">Dalmatian daisy</name>
    <name type="synonym">Chrysanthemum cinerariifolium</name>
    <dbReference type="NCBI Taxonomy" id="118510"/>
    <lineage>
        <taxon>Eukaryota</taxon>
        <taxon>Viridiplantae</taxon>
        <taxon>Streptophyta</taxon>
        <taxon>Embryophyta</taxon>
        <taxon>Tracheophyta</taxon>
        <taxon>Spermatophyta</taxon>
        <taxon>Magnoliopsida</taxon>
        <taxon>eudicotyledons</taxon>
        <taxon>Gunneridae</taxon>
        <taxon>Pentapetalae</taxon>
        <taxon>asterids</taxon>
        <taxon>campanulids</taxon>
        <taxon>Asterales</taxon>
        <taxon>Asteraceae</taxon>
        <taxon>Asteroideae</taxon>
        <taxon>Anthemideae</taxon>
        <taxon>Anthemidinae</taxon>
        <taxon>Tanacetum</taxon>
    </lineage>
</organism>
<accession>A0A699X8B9</accession>